<gene>
    <name evidence="3" type="ORF">DASC09_020010</name>
</gene>
<feature type="compositionally biased region" description="Polar residues" evidence="1">
    <location>
        <begin position="101"/>
        <end position="113"/>
    </location>
</feature>
<organism evidence="3 4">
    <name type="scientific">Saccharomycopsis crataegensis</name>
    <dbReference type="NCBI Taxonomy" id="43959"/>
    <lineage>
        <taxon>Eukaryota</taxon>
        <taxon>Fungi</taxon>
        <taxon>Dikarya</taxon>
        <taxon>Ascomycota</taxon>
        <taxon>Saccharomycotina</taxon>
        <taxon>Saccharomycetes</taxon>
        <taxon>Saccharomycopsidaceae</taxon>
        <taxon>Saccharomycopsis</taxon>
    </lineage>
</organism>
<evidence type="ECO:0000259" key="2">
    <source>
        <dbReference type="Pfam" id="PF01172"/>
    </source>
</evidence>
<proteinExistence type="predicted"/>
<reference evidence="3 4" key="1">
    <citation type="journal article" date="2023" name="Elife">
        <title>Identification of key yeast species and microbe-microbe interactions impacting larval growth of Drosophila in the wild.</title>
        <authorList>
            <person name="Mure A."/>
            <person name="Sugiura Y."/>
            <person name="Maeda R."/>
            <person name="Honda K."/>
            <person name="Sakurai N."/>
            <person name="Takahashi Y."/>
            <person name="Watada M."/>
            <person name="Katoh T."/>
            <person name="Gotoh A."/>
            <person name="Gotoh Y."/>
            <person name="Taniguchi I."/>
            <person name="Nakamura K."/>
            <person name="Hayashi T."/>
            <person name="Katayama T."/>
            <person name="Uemura T."/>
            <person name="Hattori Y."/>
        </authorList>
    </citation>
    <scope>NUCLEOTIDE SEQUENCE [LARGE SCALE GENOMIC DNA]</scope>
    <source>
        <strain evidence="3 4">SC-9</strain>
    </source>
</reference>
<evidence type="ECO:0000256" key="1">
    <source>
        <dbReference type="SAM" id="MobiDB-lite"/>
    </source>
</evidence>
<dbReference type="Proteomes" id="UP001360560">
    <property type="component" value="Unassembled WGS sequence"/>
</dbReference>
<dbReference type="Gene3D" id="3.30.1250.10">
    <property type="entry name" value="Ribosome maturation protein SBDS, N-terminal domain"/>
    <property type="match status" value="1"/>
</dbReference>
<protein>
    <recommendedName>
        <fullName evidence="2">Ribosome maturation protein SDO1/SBDS N-terminal domain-containing protein</fullName>
    </recommendedName>
</protein>
<dbReference type="SUPFAM" id="SSF89895">
    <property type="entry name" value="FYSH domain"/>
    <property type="match status" value="1"/>
</dbReference>
<name>A0AAV5QJ10_9ASCO</name>
<evidence type="ECO:0000313" key="3">
    <source>
        <dbReference type="EMBL" id="GMM34676.1"/>
    </source>
</evidence>
<sequence>MSSPPIRVFYKGDSDYSVFIDSKDAYEKYKEDSTVPLSDVISVYKVFHSRVGGNEGVLDEVSNQQLENEFGSSRAEDAILKILKEGEMKTNVSGIQKREWSSTNDAKYSSRTY</sequence>
<dbReference type="AlphaFoldDB" id="A0AAV5QJ10"/>
<dbReference type="RefSeq" id="XP_064851676.1">
    <property type="nucleotide sequence ID" value="XM_064995604.1"/>
</dbReference>
<evidence type="ECO:0000313" key="4">
    <source>
        <dbReference type="Proteomes" id="UP001360560"/>
    </source>
</evidence>
<accession>A0AAV5QJ10</accession>
<keyword evidence="4" id="KW-1185">Reference proteome</keyword>
<comment type="caution">
    <text evidence="3">The sequence shown here is derived from an EMBL/GenBank/DDBJ whole genome shotgun (WGS) entry which is preliminary data.</text>
</comment>
<dbReference type="Pfam" id="PF01172">
    <property type="entry name" value="SBDS_N"/>
    <property type="match status" value="1"/>
</dbReference>
<feature type="domain" description="Ribosome maturation protein SDO1/SBDS N-terminal" evidence="2">
    <location>
        <begin position="7"/>
        <end position="91"/>
    </location>
</feature>
<dbReference type="GeneID" id="90072655"/>
<dbReference type="EMBL" id="BTFZ01000003">
    <property type="protein sequence ID" value="GMM34676.1"/>
    <property type="molecule type" value="Genomic_DNA"/>
</dbReference>
<feature type="region of interest" description="Disordered" evidence="1">
    <location>
        <begin position="94"/>
        <end position="113"/>
    </location>
</feature>
<dbReference type="InterPro" id="IPR019783">
    <property type="entry name" value="SDO1/SBDS_N"/>
</dbReference>
<dbReference type="InterPro" id="IPR036786">
    <property type="entry name" value="Ribosome_mat_SBDS_N_sf"/>
</dbReference>